<sequence length="82" mass="9141">MKNPDEETIPQAITGFHTDDEGHWVAQLACGHNQHVRHSPPLVSRHWVLTQTGRDAMIGYELGCKRCIDQSPPDDRLGQPSG</sequence>
<evidence type="ECO:0008006" key="3">
    <source>
        <dbReference type="Google" id="ProtNLM"/>
    </source>
</evidence>
<dbReference type="EMBL" id="LECT01000006">
    <property type="protein sequence ID" value="KLU07563.1"/>
    <property type="molecule type" value="Genomic_DNA"/>
</dbReference>
<accession>A0A0J1BM92</accession>
<dbReference type="AlphaFoldDB" id="A0A0J1BM92"/>
<name>A0A0J1BM92_RHOIS</name>
<dbReference type="InterPro" id="IPR021948">
    <property type="entry name" value="DUF3565"/>
</dbReference>
<keyword evidence="2" id="KW-1185">Reference proteome</keyword>
<organism evidence="1 2">
    <name type="scientific">Rhodopirellula islandica</name>
    <dbReference type="NCBI Taxonomy" id="595434"/>
    <lineage>
        <taxon>Bacteria</taxon>
        <taxon>Pseudomonadati</taxon>
        <taxon>Planctomycetota</taxon>
        <taxon>Planctomycetia</taxon>
        <taxon>Pirellulales</taxon>
        <taxon>Pirellulaceae</taxon>
        <taxon>Rhodopirellula</taxon>
    </lineage>
</organism>
<comment type="caution">
    <text evidence="1">The sequence shown here is derived from an EMBL/GenBank/DDBJ whole genome shotgun (WGS) entry which is preliminary data.</text>
</comment>
<protein>
    <recommendedName>
        <fullName evidence="3">DUF3565 domain-containing protein</fullName>
    </recommendedName>
</protein>
<dbReference type="RefSeq" id="WP_047812656.1">
    <property type="nucleotide sequence ID" value="NZ_LECT01000006.1"/>
</dbReference>
<dbReference type="Pfam" id="PF12088">
    <property type="entry name" value="DUF3565"/>
    <property type="match status" value="1"/>
</dbReference>
<dbReference type="OrthoDB" id="9799128at2"/>
<reference evidence="1" key="1">
    <citation type="submission" date="2015-05" db="EMBL/GenBank/DDBJ databases">
        <title>Permanent draft genome of Rhodopirellula islandicus K833.</title>
        <authorList>
            <person name="Kizina J."/>
            <person name="Richter M."/>
            <person name="Glockner F.O."/>
            <person name="Harder J."/>
        </authorList>
    </citation>
    <scope>NUCLEOTIDE SEQUENCE [LARGE SCALE GENOMIC DNA]</scope>
    <source>
        <strain evidence="1">K833</strain>
    </source>
</reference>
<dbReference type="PATRIC" id="fig|595434.4.peg.621"/>
<gene>
    <name evidence="1" type="ORF">RISK_000641</name>
</gene>
<proteinExistence type="predicted"/>
<evidence type="ECO:0000313" key="1">
    <source>
        <dbReference type="EMBL" id="KLU07563.1"/>
    </source>
</evidence>
<dbReference type="STRING" id="595434.RISK_000641"/>
<evidence type="ECO:0000313" key="2">
    <source>
        <dbReference type="Proteomes" id="UP000036367"/>
    </source>
</evidence>
<dbReference type="Proteomes" id="UP000036367">
    <property type="component" value="Unassembled WGS sequence"/>
</dbReference>